<gene>
    <name evidence="1" type="ORF">B0E33_08460</name>
</gene>
<evidence type="ECO:0000313" key="2">
    <source>
        <dbReference type="Proteomes" id="UP000188174"/>
    </source>
</evidence>
<reference evidence="1 2" key="1">
    <citation type="submission" date="2017-02" db="EMBL/GenBank/DDBJ databases">
        <authorList>
            <person name="Jeong S."/>
        </authorList>
    </citation>
    <scope>NUCLEOTIDE SEQUENCE [LARGE SCALE GENOMIC DNA]</scope>
    <source>
        <strain evidence="1 2">RMAR6-6</strain>
    </source>
</reference>
<accession>A0ABM6HZX1</accession>
<organism evidence="1 2">
    <name type="scientific">Roseibium algicola</name>
    <dbReference type="NCBI Taxonomy" id="2857014"/>
    <lineage>
        <taxon>Bacteria</taxon>
        <taxon>Pseudomonadati</taxon>
        <taxon>Pseudomonadota</taxon>
        <taxon>Alphaproteobacteria</taxon>
        <taxon>Hyphomicrobiales</taxon>
        <taxon>Stappiaceae</taxon>
        <taxon>Roseibium</taxon>
    </lineage>
</organism>
<dbReference type="Proteomes" id="UP000188174">
    <property type="component" value="Chromosome"/>
</dbReference>
<protein>
    <submittedName>
        <fullName evidence="1">Uncharacterized protein</fullName>
    </submittedName>
</protein>
<sequence length="265" mass="30329">MPAQGGKIPKNMARLNEGEEYIRKQSIAVIEADVELLNHVELIEAVMDHIDFFAKRDAVDLDQETIQLLGARIFNDLGSAFGQLTRGYYQLAAATLRDIMEIVYLWGWFDRDPSKITEWRESDDKKRRQIFAPVKVREFLDNFDNFKERKRGAAYKLFCEYAAHATLHGFALMRPTGGGQVVMGPFFDAPLMKAVLQEMAQLAAQAGNYFSGLLDKNAEDVPALEVWLRRYVVTGEWAEKYLGRSHDRQFVAEMETRLLQLKTKG</sequence>
<name>A0ABM6HZX1_9HYPH</name>
<keyword evidence="2" id="KW-1185">Reference proteome</keyword>
<dbReference type="RefSeq" id="WP_077290938.1">
    <property type="nucleotide sequence ID" value="NZ_CP019630.1"/>
</dbReference>
<evidence type="ECO:0000313" key="1">
    <source>
        <dbReference type="EMBL" id="AQQ03620.1"/>
    </source>
</evidence>
<proteinExistence type="predicted"/>
<dbReference type="EMBL" id="CP019630">
    <property type="protein sequence ID" value="AQQ03620.1"/>
    <property type="molecule type" value="Genomic_DNA"/>
</dbReference>